<protein>
    <submittedName>
        <fullName evidence="1">Uncharacterized protein</fullName>
    </submittedName>
</protein>
<dbReference type="OrthoDB" id="770653at2"/>
<keyword evidence="2" id="KW-1185">Reference proteome</keyword>
<accession>A0A2K8YTJ7</accession>
<dbReference type="KEGG" id="spir:CWM47_03365"/>
<gene>
    <name evidence="1" type="ORF">CWM47_03365</name>
</gene>
<dbReference type="AlphaFoldDB" id="A0A2K8YTJ7"/>
<dbReference type="RefSeq" id="WP_100986360.1">
    <property type="nucleotide sequence ID" value="NZ_CP025096.1"/>
</dbReference>
<dbReference type="EMBL" id="CP025096">
    <property type="protein sequence ID" value="AUD00937.1"/>
    <property type="molecule type" value="Genomic_DNA"/>
</dbReference>
<name>A0A2K8YTJ7_9BACT</name>
<organism evidence="1 2">
    <name type="scientific">Spirosoma pollinicola</name>
    <dbReference type="NCBI Taxonomy" id="2057025"/>
    <lineage>
        <taxon>Bacteria</taxon>
        <taxon>Pseudomonadati</taxon>
        <taxon>Bacteroidota</taxon>
        <taxon>Cytophagia</taxon>
        <taxon>Cytophagales</taxon>
        <taxon>Cytophagaceae</taxon>
        <taxon>Spirosoma</taxon>
    </lineage>
</organism>
<sequence length="165" mass="18124">MGLTPNFSRNDIHSVIQKKLQTWEKAVLNTLFYLGEQCVNIGRSTNTYRDQTGNLRNSIGYLVLKYGVVVRSNFRPTAQITVAVKGNRKFRSTRGGLSGAVAGLAMAKRLAAEYAQGYVLIVVAGMNYAVSVESRGLDVLTSAEQEAKTELPKLLRSLKLDAQAR</sequence>
<proteinExistence type="predicted"/>
<reference evidence="1 2" key="1">
    <citation type="submission" date="2017-11" db="EMBL/GenBank/DDBJ databases">
        <title>Taxonomic description and genome sequences of Spirosoma HA7 sp. nov., isolated from pollen microhabitat of Corylus avellana.</title>
        <authorList>
            <person name="Ambika Manirajan B."/>
            <person name="Suarez C."/>
            <person name="Ratering S."/>
            <person name="Geissler-Plaum R."/>
            <person name="Cardinale M."/>
            <person name="Sylvia S."/>
        </authorList>
    </citation>
    <scope>NUCLEOTIDE SEQUENCE [LARGE SCALE GENOMIC DNA]</scope>
    <source>
        <strain evidence="1 2">HA7</strain>
    </source>
</reference>
<dbReference type="Proteomes" id="UP000232883">
    <property type="component" value="Chromosome"/>
</dbReference>
<evidence type="ECO:0000313" key="1">
    <source>
        <dbReference type="EMBL" id="AUD00937.1"/>
    </source>
</evidence>
<evidence type="ECO:0000313" key="2">
    <source>
        <dbReference type="Proteomes" id="UP000232883"/>
    </source>
</evidence>